<dbReference type="AlphaFoldDB" id="A0A6S6SPZ1"/>
<accession>A0A6S6SPZ1</accession>
<dbReference type="EMBL" id="CACVAS010000047">
    <property type="protein sequence ID" value="CAA6806752.1"/>
    <property type="molecule type" value="Genomic_DNA"/>
</dbReference>
<gene>
    <name evidence="1" type="ORF">HELGO_WM3223</name>
</gene>
<reference evidence="1" key="1">
    <citation type="submission" date="2020-01" db="EMBL/GenBank/DDBJ databases">
        <authorList>
            <person name="Meier V. D."/>
            <person name="Meier V D."/>
        </authorList>
    </citation>
    <scope>NUCLEOTIDE SEQUENCE</scope>
    <source>
        <strain evidence="1">HLG_WM_MAG_01</strain>
    </source>
</reference>
<name>A0A6S6SPZ1_9BACT</name>
<organism evidence="1">
    <name type="scientific">uncultured Sulfurovum sp</name>
    <dbReference type="NCBI Taxonomy" id="269237"/>
    <lineage>
        <taxon>Bacteria</taxon>
        <taxon>Pseudomonadati</taxon>
        <taxon>Campylobacterota</taxon>
        <taxon>Epsilonproteobacteria</taxon>
        <taxon>Campylobacterales</taxon>
        <taxon>Sulfurovaceae</taxon>
        <taxon>Sulfurovum</taxon>
        <taxon>environmental samples</taxon>
    </lineage>
</organism>
<evidence type="ECO:0000313" key="1">
    <source>
        <dbReference type="EMBL" id="CAA6806752.1"/>
    </source>
</evidence>
<sequence>MFKSMIFMVLFVNLNADLCAPVTGPTKTYLSEVELAYTTSETKVYATYLKEIPEIEKKIKEQELVFSRNMQKWKIVEAEILMTDKKINHLLENINGVETTRRVK</sequence>
<proteinExistence type="predicted"/>
<protein>
    <submittedName>
        <fullName evidence="1">Uncharacterized protein</fullName>
    </submittedName>
</protein>